<keyword evidence="1" id="KW-0479">Metal-binding</keyword>
<dbReference type="InterPro" id="IPR013087">
    <property type="entry name" value="Znf_C2H2_type"/>
</dbReference>
<feature type="domain" description="C2H2-type" evidence="3">
    <location>
        <begin position="3"/>
        <end position="33"/>
    </location>
</feature>
<feature type="compositionally biased region" description="Low complexity" evidence="2">
    <location>
        <begin position="160"/>
        <end position="169"/>
    </location>
</feature>
<feature type="compositionally biased region" description="Acidic residues" evidence="2">
    <location>
        <begin position="1202"/>
        <end position="1212"/>
    </location>
</feature>
<feature type="compositionally biased region" description="Pro residues" evidence="2">
    <location>
        <begin position="96"/>
        <end position="106"/>
    </location>
</feature>
<evidence type="ECO:0000256" key="2">
    <source>
        <dbReference type="SAM" id="MobiDB-lite"/>
    </source>
</evidence>
<dbReference type="AlphaFoldDB" id="A0A8H7KLD0"/>
<sequence length="1246" mass="139281">MSLSCAGCSGLFKSRNGLSNHKRTCKAHENFRKHVQTLPPILGVRKKRPADEEIDRGDSPNRHGSLLGAPLPTQLPSQWVDGSATSSVEESVPADLQPPPDNPFPLPSHTTRRGRQIRLPRRFQDMVPSLPTPLSHIPPPVSSPSPPRSPSPTSTPSPPSLSNTDPNSLGLFRQYLKFPGSDPEDTRTLDDYCQSPGLATSGSPIDRLDLSISSSEQQVITPTLNKTTRLLLQWFYSGSATKSLASLAKLVKDVLLSPHYDPGELRDFSASRITRKLDEAAGGGLKGGEGSVFSSEDGWRAGSVKLSVPIAGKVYKAEDKAPTFTVDGIQHRSLISIMKDAFRSPAAESFHFSPFKLFWQKAPGDPPERVITELYNSDAFIEEHTKLQQSPREPGCNLEAAIAAFMIWSDSTHLANFGTASLWPIYCYFGNQSKYSRAKPSSFAAHHLAYIPSLPDSFQDWYRDQSEGTSASAALVTHLKRELCHATWLLLLDEDFCSAYVHGLVVQCADGVARRLFPRLFTYSADYPEKALLSTIRFLGGCPCPRCKIKKGEISGLGSPSDSLLRAALRTDNNERRKLVDKARKAIFNGKGPGSAAVEKVLQPLSMNAFSIRLSKLGFDYHRMFVPDLLHEFELGTWKATFAHLIRILRANGDGYIQKLNWRYRRVPTFGDGTIRIFSEDASAMKKLAARDFEDLLQCAMPVFESLLPAEHDTIVLDLLFIHAKWHALAKLRLHTETTLKLLDNATMELGEQLRRFRDTTCSHFYTQELPHQEAAQGRRAAKLVAPGIRLGHTFRHFNLLTYKLHSLGDYTANILLFGTSDGYSTQIGELEHRRVKRFYVRTNKRSGFAGQITKHEQRERLLHRMAEAEAAKLKQSSGKDQNGETIHLPFSASEPLAPTQPGAHYDMSRSQCFPIVVPVWLSKNAGDPATVDFLCKLKEHLLERLEGISPKAREFSINEKNALQFAGNRIYRHKYLRVNYTSYDVQRCQDSINPRTHPDILILADNTDHSDGVSGQTPADKHPYLQVNDRRKVHTCQMDFLWIRWLVIDTRYPCSLGARRLPRLEFPTDSAFDFIDPSDVLRGTHLIPSFSHGRSKGLGYSTIYTNPEEPTDWNFYYANIFVDRDMYMRYQGGGVGHGDLGPPLDETSLLSRRHAGQSEDIIIEQDAPYANDSDENNSDENVNWDENNDGDDDFGTHDNGDADLDGEDLDTSEWAADRFGMDELYEDGEGQWNGGSAEADGYGSL</sequence>
<dbReference type="InterPro" id="IPR041078">
    <property type="entry name" value="Plavaka"/>
</dbReference>
<feature type="region of interest" description="Disordered" evidence="2">
    <location>
        <begin position="43"/>
        <end position="169"/>
    </location>
</feature>
<dbReference type="GO" id="GO:0008270">
    <property type="term" value="F:zinc ion binding"/>
    <property type="evidence" value="ECO:0007669"/>
    <property type="project" value="UniProtKB-KW"/>
</dbReference>
<name>A0A8H7KLD0_AGABI</name>
<evidence type="ECO:0000259" key="3">
    <source>
        <dbReference type="PROSITE" id="PS50157"/>
    </source>
</evidence>
<feature type="compositionally biased region" description="Pro residues" evidence="2">
    <location>
        <begin position="136"/>
        <end position="159"/>
    </location>
</feature>
<feature type="compositionally biased region" description="Acidic residues" evidence="2">
    <location>
        <begin position="1173"/>
        <end position="1194"/>
    </location>
</feature>
<keyword evidence="1" id="KW-0862">Zinc</keyword>
<feature type="region of interest" description="Disordered" evidence="2">
    <location>
        <begin position="1168"/>
        <end position="1246"/>
    </location>
</feature>
<reference evidence="4 5" key="1">
    <citation type="journal article" name="Sci. Rep.">
        <title>Telomere-to-telomere assembled and centromere annotated genomes of the two main subspecies of the button mushroom Agaricus bisporus reveal especially polymorphic chromosome ends.</title>
        <authorList>
            <person name="Sonnenberg A.S.M."/>
            <person name="Sedaghat-Telgerd N."/>
            <person name="Lavrijssen B."/>
            <person name="Ohm R.A."/>
            <person name="Hendrickx P.M."/>
            <person name="Scholtmeijer K."/>
            <person name="Baars J.J.P."/>
            <person name="van Peer A."/>
        </authorList>
    </citation>
    <scope>NUCLEOTIDE SEQUENCE [LARGE SCALE GENOMIC DNA]</scope>
    <source>
        <strain evidence="4 5">H119_p4</strain>
    </source>
</reference>
<evidence type="ECO:0000313" key="4">
    <source>
        <dbReference type="EMBL" id="KAF7784930.1"/>
    </source>
</evidence>
<keyword evidence="1" id="KW-0863">Zinc-finger</keyword>
<dbReference type="PROSITE" id="PS50157">
    <property type="entry name" value="ZINC_FINGER_C2H2_2"/>
    <property type="match status" value="1"/>
</dbReference>
<gene>
    <name evidence="4" type="ORF">Agabi119p4_1095</name>
</gene>
<evidence type="ECO:0000256" key="1">
    <source>
        <dbReference type="PROSITE-ProRule" id="PRU00042"/>
    </source>
</evidence>
<dbReference type="EMBL" id="JABXXO010000001">
    <property type="protein sequence ID" value="KAF7784930.1"/>
    <property type="molecule type" value="Genomic_DNA"/>
</dbReference>
<feature type="compositionally biased region" description="Basic residues" evidence="2">
    <location>
        <begin position="110"/>
        <end position="121"/>
    </location>
</feature>
<protein>
    <recommendedName>
        <fullName evidence="3">C2H2-type domain-containing protein</fullName>
    </recommendedName>
</protein>
<organism evidence="4 5">
    <name type="scientific">Agaricus bisporus var. burnettii</name>
    <dbReference type="NCBI Taxonomy" id="192524"/>
    <lineage>
        <taxon>Eukaryota</taxon>
        <taxon>Fungi</taxon>
        <taxon>Dikarya</taxon>
        <taxon>Basidiomycota</taxon>
        <taxon>Agaricomycotina</taxon>
        <taxon>Agaricomycetes</taxon>
        <taxon>Agaricomycetidae</taxon>
        <taxon>Agaricales</taxon>
        <taxon>Agaricineae</taxon>
        <taxon>Agaricaceae</taxon>
        <taxon>Agaricus</taxon>
    </lineage>
</organism>
<dbReference type="Proteomes" id="UP000629468">
    <property type="component" value="Unassembled WGS sequence"/>
</dbReference>
<comment type="caution">
    <text evidence="4">The sequence shown here is derived from an EMBL/GenBank/DDBJ whole genome shotgun (WGS) entry which is preliminary data.</text>
</comment>
<dbReference type="Pfam" id="PF18759">
    <property type="entry name" value="Plavaka"/>
    <property type="match status" value="1"/>
</dbReference>
<proteinExistence type="predicted"/>
<accession>A0A8H7KLD0</accession>
<evidence type="ECO:0000313" key="5">
    <source>
        <dbReference type="Proteomes" id="UP000629468"/>
    </source>
</evidence>